<gene>
    <name evidence="1" type="ORF">GCM10023205_73910</name>
</gene>
<accession>A0ABP9I9A5</accession>
<proteinExistence type="predicted"/>
<reference evidence="2" key="1">
    <citation type="journal article" date="2019" name="Int. J. Syst. Evol. Microbiol.">
        <title>The Global Catalogue of Microorganisms (GCM) 10K type strain sequencing project: providing services to taxonomists for standard genome sequencing and annotation.</title>
        <authorList>
            <consortium name="The Broad Institute Genomics Platform"/>
            <consortium name="The Broad Institute Genome Sequencing Center for Infectious Disease"/>
            <person name="Wu L."/>
            <person name="Ma J."/>
        </authorList>
    </citation>
    <scope>NUCLEOTIDE SEQUENCE [LARGE SCALE GENOMIC DNA]</scope>
    <source>
        <strain evidence="2">JCM 17986</strain>
    </source>
</reference>
<dbReference type="EMBL" id="BAABHS010000043">
    <property type="protein sequence ID" value="GAA4991222.1"/>
    <property type="molecule type" value="Genomic_DNA"/>
</dbReference>
<evidence type="ECO:0000313" key="2">
    <source>
        <dbReference type="Proteomes" id="UP001500466"/>
    </source>
</evidence>
<keyword evidence="2" id="KW-1185">Reference proteome</keyword>
<comment type="caution">
    <text evidence="1">The sequence shown here is derived from an EMBL/GenBank/DDBJ whole genome shotgun (WGS) entry which is preliminary data.</text>
</comment>
<dbReference type="Proteomes" id="UP001500466">
    <property type="component" value="Unassembled WGS sequence"/>
</dbReference>
<evidence type="ECO:0000313" key="1">
    <source>
        <dbReference type="EMBL" id="GAA4991222.1"/>
    </source>
</evidence>
<name>A0ABP9I9A5_9ACTN</name>
<organism evidence="1 2">
    <name type="scientific">Yinghuangia aomiensis</name>
    <dbReference type="NCBI Taxonomy" id="676205"/>
    <lineage>
        <taxon>Bacteria</taxon>
        <taxon>Bacillati</taxon>
        <taxon>Actinomycetota</taxon>
        <taxon>Actinomycetes</taxon>
        <taxon>Kitasatosporales</taxon>
        <taxon>Streptomycetaceae</taxon>
        <taxon>Yinghuangia</taxon>
    </lineage>
</organism>
<protein>
    <submittedName>
        <fullName evidence="1">Uncharacterized protein</fullName>
    </submittedName>
</protein>
<sequence>MPPAALAEQVVDVVPALAVGPGALPSRGGGPALAQQVLCAATSFRVTDQAVYRLRRDHPLIRGVAARHVEVM</sequence>